<evidence type="ECO:0000313" key="1">
    <source>
        <dbReference type="EMBL" id="QQZ64599.1"/>
    </source>
</evidence>
<sequence length="99" mass="11442">MEEYLDTENGFASSATCVSESCEIRKIVNLYFKAWFLTEEVIAEKLTGLNLTWTRNGKFFVRVTPQNHHEVRRLLEHLCLENGSILFDSEMDFVDPVPA</sequence>
<protein>
    <submittedName>
        <fullName evidence="1">Uncharacterized protein</fullName>
    </submittedName>
</protein>
<proteinExistence type="predicted"/>
<gene>
    <name evidence="1" type="ORF">JI735_33660</name>
</gene>
<keyword evidence="2" id="KW-1185">Reference proteome</keyword>
<name>A0A974SGG2_9BACL</name>
<evidence type="ECO:0000313" key="2">
    <source>
        <dbReference type="Proteomes" id="UP000595841"/>
    </source>
</evidence>
<dbReference type="EMBL" id="CP068596">
    <property type="protein sequence ID" value="QQZ64599.1"/>
    <property type="molecule type" value="Genomic_DNA"/>
</dbReference>
<keyword evidence="1" id="KW-0614">Plasmid</keyword>
<accession>A0A974SGG2</accession>
<reference evidence="1 2" key="1">
    <citation type="submission" date="2021-01" db="EMBL/GenBank/DDBJ databases">
        <title>Whole genome sequence of Paenibacillus sonchi LMG 24727 for comparative genomics.</title>
        <authorList>
            <person name="Lee G."/>
            <person name="Kim M.-J."/>
            <person name="Lim K."/>
            <person name="Shin J.-H."/>
        </authorList>
    </citation>
    <scope>NUCLEOTIDE SEQUENCE [LARGE SCALE GENOMIC DNA]</scope>
    <source>
        <strain evidence="1 2">LMG 24727</strain>
        <plasmid evidence="1 2">unnamed1</plasmid>
    </source>
</reference>
<organism evidence="1 2">
    <name type="scientific">Paenibacillus sonchi</name>
    <dbReference type="NCBI Taxonomy" id="373687"/>
    <lineage>
        <taxon>Bacteria</taxon>
        <taxon>Bacillati</taxon>
        <taxon>Bacillota</taxon>
        <taxon>Bacilli</taxon>
        <taxon>Bacillales</taxon>
        <taxon>Paenibacillaceae</taxon>
        <taxon>Paenibacillus</taxon>
        <taxon>Paenibacillus sonchi group</taxon>
    </lineage>
</organism>
<dbReference type="Proteomes" id="UP000595841">
    <property type="component" value="Plasmid unnamed1"/>
</dbReference>
<dbReference type="KEGG" id="pson:JI735_33660"/>
<dbReference type="AlphaFoldDB" id="A0A974SGG2"/>
<dbReference type="RefSeq" id="WP_039832895.1">
    <property type="nucleotide sequence ID" value="NZ_CP068596.1"/>
</dbReference>
<geneLocation type="plasmid" evidence="1 2">
    <name>unnamed1</name>
</geneLocation>